<keyword evidence="1" id="KW-1133">Transmembrane helix</keyword>
<organism evidence="2 3">
    <name type="scientific">Nitrosotalea devaniterrae</name>
    <dbReference type="NCBI Taxonomy" id="1078905"/>
    <lineage>
        <taxon>Archaea</taxon>
        <taxon>Nitrososphaerota</taxon>
        <taxon>Nitrososphaeria</taxon>
        <taxon>Nitrosotaleales</taxon>
        <taxon>Nitrosotaleaceae</taxon>
        <taxon>Nitrosotalea</taxon>
    </lineage>
</organism>
<keyword evidence="3" id="KW-1185">Reference proteome</keyword>
<dbReference type="AlphaFoldDB" id="A0A128A241"/>
<sequence>MKTLHLLILAGLIPIFIIGIDEAHAQYGCPPISGGWHPQISTDQNNVYVFWNYFFGCGTRVLLFEKSNDNGVTFGNPVALEGPSRSGSYPAVAASNGNVYVSWFNYVSPEDRLFFKSSNNGSSFSDDIQIRTNDTIQNDVSSILVSGNNIGIIWTGILNHGLRSIFLSTSTDEGNTFGDQVDLSATTGDSFLPQTIQAGSKVYVLWSSFGNCNSARQACVSQAYFTTIDIKNGFTTGPIISLGPLVLPRLAVFGNNVSVTGITSTNTDPSIGNSGVSFVKSTDGGTSFEKPIQLVTYDAASNFLNDLALDSSGDYVYVTWYDHDPHSGEKLLMTTSSDDGDTFGRIQTLDGPDQHYNGNEGNSLDQQISVSGNKYYIIWQSHTSLNPNGMGIFFRKSIDGGQTLGDATDLTNKIVISNPGYAMASNGNHIYVVGPEYAFKDGNHMVFSQSSDGGISFSNSTDFDQNSMSTVPEFPFAIPVLLVSVTSLVIFYRIKIRK</sequence>
<evidence type="ECO:0000256" key="1">
    <source>
        <dbReference type="SAM" id="Phobius"/>
    </source>
</evidence>
<dbReference type="Proteomes" id="UP000196239">
    <property type="component" value="Chromosome 1"/>
</dbReference>
<evidence type="ECO:0000313" key="2">
    <source>
        <dbReference type="EMBL" id="CUR51387.1"/>
    </source>
</evidence>
<protein>
    <recommendedName>
        <fullName evidence="4">Exo-alpha-sialidase</fullName>
    </recommendedName>
</protein>
<proteinExistence type="predicted"/>
<dbReference type="InterPro" id="IPR036278">
    <property type="entry name" value="Sialidase_sf"/>
</dbReference>
<accession>A0A128A241</accession>
<keyword evidence="1" id="KW-0812">Transmembrane</keyword>
<dbReference type="SUPFAM" id="SSF50939">
    <property type="entry name" value="Sialidases"/>
    <property type="match status" value="2"/>
</dbReference>
<reference evidence="3" key="1">
    <citation type="submission" date="2015-10" db="EMBL/GenBank/DDBJ databases">
        <authorList>
            <person name="Lehtovirta-Morley L.E."/>
            <person name="Vieille C."/>
        </authorList>
    </citation>
    <scope>NUCLEOTIDE SEQUENCE [LARGE SCALE GENOMIC DNA]</scope>
</reference>
<name>A0A128A241_9ARCH</name>
<gene>
    <name evidence="2" type="ORF">NDEV_0622</name>
</gene>
<dbReference type="Gene3D" id="2.120.10.10">
    <property type="match status" value="1"/>
</dbReference>
<keyword evidence="1" id="KW-0472">Membrane</keyword>
<dbReference type="EMBL" id="LN890280">
    <property type="protein sequence ID" value="CUR51387.1"/>
    <property type="molecule type" value="Genomic_DNA"/>
</dbReference>
<feature type="transmembrane region" description="Helical" evidence="1">
    <location>
        <begin position="474"/>
        <end position="494"/>
    </location>
</feature>
<evidence type="ECO:0008006" key="4">
    <source>
        <dbReference type="Google" id="ProtNLM"/>
    </source>
</evidence>
<evidence type="ECO:0000313" key="3">
    <source>
        <dbReference type="Proteomes" id="UP000196239"/>
    </source>
</evidence>
<dbReference type="KEGG" id="ndv:NDEV_0622"/>